<dbReference type="InterPro" id="IPR036397">
    <property type="entry name" value="RNaseH_sf"/>
</dbReference>
<dbReference type="Pfam" id="PF13358">
    <property type="entry name" value="DDE_3"/>
    <property type="match status" value="1"/>
</dbReference>
<evidence type="ECO:0000313" key="3">
    <source>
        <dbReference type="Proteomes" id="UP000683360"/>
    </source>
</evidence>
<keyword evidence="3" id="KW-1185">Reference proteome</keyword>
<dbReference type="GO" id="GO:0003676">
    <property type="term" value="F:nucleic acid binding"/>
    <property type="evidence" value="ECO:0007669"/>
    <property type="project" value="InterPro"/>
</dbReference>
<dbReference type="EMBL" id="CAJPWZ010000842">
    <property type="protein sequence ID" value="CAG2201365.1"/>
    <property type="molecule type" value="Genomic_DNA"/>
</dbReference>
<feature type="domain" description="Tc1-like transposase DDE" evidence="1">
    <location>
        <begin position="14"/>
        <end position="70"/>
    </location>
</feature>
<sequence>MHVLDRQSELFQQDNARPHTVLLTIDYLEQNTYNVLPWPSKSPDLNPIEYLWDQLDKRVRQRRPPPQTLDQLRQLLQQQWRVIPRNNIKTLIASMLMRCVAVLAARGDTYGEFVSIGYTLQPNCTCPLLTLIRSVETKSTSTSSSLILQKTPSVTVPTSTYQSAGQQLETDLPYYSISSALRMRSKG</sequence>
<evidence type="ECO:0000259" key="1">
    <source>
        <dbReference type="Pfam" id="PF13358"/>
    </source>
</evidence>
<dbReference type="OrthoDB" id="6144407at2759"/>
<protein>
    <recommendedName>
        <fullName evidence="1">Tc1-like transposase DDE domain-containing protein</fullName>
    </recommendedName>
</protein>
<proteinExistence type="predicted"/>
<dbReference type="Proteomes" id="UP000683360">
    <property type="component" value="Unassembled WGS sequence"/>
</dbReference>
<accession>A0A8S3QX50</accession>
<dbReference type="Gene3D" id="3.30.420.10">
    <property type="entry name" value="Ribonuclease H-like superfamily/Ribonuclease H"/>
    <property type="match status" value="1"/>
</dbReference>
<organism evidence="2 3">
    <name type="scientific">Mytilus edulis</name>
    <name type="common">Blue mussel</name>
    <dbReference type="NCBI Taxonomy" id="6550"/>
    <lineage>
        <taxon>Eukaryota</taxon>
        <taxon>Metazoa</taxon>
        <taxon>Spiralia</taxon>
        <taxon>Lophotrochozoa</taxon>
        <taxon>Mollusca</taxon>
        <taxon>Bivalvia</taxon>
        <taxon>Autobranchia</taxon>
        <taxon>Pteriomorphia</taxon>
        <taxon>Mytilida</taxon>
        <taxon>Mytiloidea</taxon>
        <taxon>Mytilidae</taxon>
        <taxon>Mytilinae</taxon>
        <taxon>Mytilus</taxon>
    </lineage>
</organism>
<gene>
    <name evidence="2" type="ORF">MEDL_15979</name>
</gene>
<evidence type="ECO:0000313" key="2">
    <source>
        <dbReference type="EMBL" id="CAG2201365.1"/>
    </source>
</evidence>
<comment type="caution">
    <text evidence="2">The sequence shown here is derived from an EMBL/GenBank/DDBJ whole genome shotgun (WGS) entry which is preliminary data.</text>
</comment>
<dbReference type="AlphaFoldDB" id="A0A8S3QX50"/>
<reference evidence="2" key="1">
    <citation type="submission" date="2021-03" db="EMBL/GenBank/DDBJ databases">
        <authorList>
            <person name="Bekaert M."/>
        </authorList>
    </citation>
    <scope>NUCLEOTIDE SEQUENCE</scope>
</reference>
<dbReference type="InterPro" id="IPR038717">
    <property type="entry name" value="Tc1-like_DDE_dom"/>
</dbReference>
<name>A0A8S3QX50_MYTED</name>